<keyword evidence="3" id="KW-1185">Reference proteome</keyword>
<dbReference type="Proteomes" id="UP001444071">
    <property type="component" value="Unassembled WGS sequence"/>
</dbReference>
<evidence type="ECO:0000313" key="3">
    <source>
        <dbReference type="Proteomes" id="UP001444071"/>
    </source>
</evidence>
<dbReference type="EMBL" id="JAHRIM010021462">
    <property type="protein sequence ID" value="MEQ2263057.1"/>
    <property type="molecule type" value="Genomic_DNA"/>
</dbReference>
<accession>A0ABV0W0L4</accession>
<feature type="non-terminal residue" evidence="2">
    <location>
        <position position="1"/>
    </location>
</feature>
<gene>
    <name evidence="2" type="ORF">XENORESO_002547</name>
</gene>
<evidence type="ECO:0000256" key="1">
    <source>
        <dbReference type="SAM" id="MobiDB-lite"/>
    </source>
</evidence>
<comment type="caution">
    <text evidence="2">The sequence shown here is derived from an EMBL/GenBank/DDBJ whole genome shotgun (WGS) entry which is preliminary data.</text>
</comment>
<evidence type="ECO:0000313" key="2">
    <source>
        <dbReference type="EMBL" id="MEQ2263057.1"/>
    </source>
</evidence>
<name>A0ABV0W0L4_9TELE</name>
<reference evidence="2 3" key="1">
    <citation type="submission" date="2021-06" db="EMBL/GenBank/DDBJ databases">
        <authorList>
            <person name="Palmer J.M."/>
        </authorList>
    </citation>
    <scope>NUCLEOTIDE SEQUENCE [LARGE SCALE GENOMIC DNA]</scope>
    <source>
        <strain evidence="2 3">XR_2019</strain>
        <tissue evidence="2">Muscle</tissue>
    </source>
</reference>
<organism evidence="2 3">
    <name type="scientific">Xenotaenia resolanae</name>
    <dbReference type="NCBI Taxonomy" id="208358"/>
    <lineage>
        <taxon>Eukaryota</taxon>
        <taxon>Metazoa</taxon>
        <taxon>Chordata</taxon>
        <taxon>Craniata</taxon>
        <taxon>Vertebrata</taxon>
        <taxon>Euteleostomi</taxon>
        <taxon>Actinopterygii</taxon>
        <taxon>Neopterygii</taxon>
        <taxon>Teleostei</taxon>
        <taxon>Neoteleostei</taxon>
        <taxon>Acanthomorphata</taxon>
        <taxon>Ovalentaria</taxon>
        <taxon>Atherinomorphae</taxon>
        <taxon>Cyprinodontiformes</taxon>
        <taxon>Goodeidae</taxon>
        <taxon>Xenotaenia</taxon>
    </lineage>
</organism>
<protein>
    <submittedName>
        <fullName evidence="2">Uncharacterized protein</fullName>
    </submittedName>
</protein>
<feature type="compositionally biased region" description="Low complexity" evidence="1">
    <location>
        <begin position="70"/>
        <end position="96"/>
    </location>
</feature>
<sequence length="115" mass="12279">QREDLKKMYGDEVEIVPSPMLLQEMEEAEGRRPTPVSPVSIPGRIPSSLPPTVSATPASSRHRRHRHKPSSSPTVTAAAPESFTSAATSAAAEFPAGFGSHPGRRRRRGAVAIGE</sequence>
<proteinExistence type="predicted"/>
<feature type="non-terminal residue" evidence="2">
    <location>
        <position position="115"/>
    </location>
</feature>
<feature type="region of interest" description="Disordered" evidence="1">
    <location>
        <begin position="18"/>
        <end position="115"/>
    </location>
</feature>
<feature type="compositionally biased region" description="Basic residues" evidence="1">
    <location>
        <begin position="60"/>
        <end position="69"/>
    </location>
</feature>